<name>A3VGM3_9RHOB</name>
<keyword evidence="1" id="KW-0808">Transferase</keyword>
<dbReference type="Gene3D" id="3.30.420.310">
    <property type="entry name" value="2-keto-3-deoxy-galactonokinase, C-terminal domain"/>
    <property type="match status" value="1"/>
</dbReference>
<evidence type="ECO:0000313" key="2">
    <source>
        <dbReference type="Proteomes" id="UP000002931"/>
    </source>
</evidence>
<keyword evidence="1" id="KW-0418">Kinase</keyword>
<protein>
    <submittedName>
        <fullName evidence="1">Putative 2-dehydro-3-deoxygalactonokinase</fullName>
    </submittedName>
</protein>
<keyword evidence="2" id="KW-1185">Reference proteome</keyword>
<accession>A3VGM3</accession>
<organism evidence="1 2">
    <name type="scientific">Maritimibacter alkaliphilus HTCC2654</name>
    <dbReference type="NCBI Taxonomy" id="314271"/>
    <lineage>
        <taxon>Bacteria</taxon>
        <taxon>Pseudomonadati</taxon>
        <taxon>Pseudomonadota</taxon>
        <taxon>Alphaproteobacteria</taxon>
        <taxon>Rhodobacterales</taxon>
        <taxon>Roseobacteraceae</taxon>
        <taxon>Maritimibacter</taxon>
    </lineage>
</organism>
<comment type="caution">
    <text evidence="1">The sequence shown here is derived from an EMBL/GenBank/DDBJ whole genome shotgun (WGS) entry which is preliminary data.</text>
</comment>
<dbReference type="AlphaFoldDB" id="A3VGM3"/>
<dbReference type="eggNOG" id="COG3734">
    <property type="taxonomic scope" value="Bacteria"/>
</dbReference>
<dbReference type="Proteomes" id="UP000002931">
    <property type="component" value="Unassembled WGS sequence"/>
</dbReference>
<dbReference type="InterPro" id="IPR007729">
    <property type="entry name" value="DGOK"/>
</dbReference>
<dbReference type="GO" id="GO:0034194">
    <property type="term" value="P:D-galactonate catabolic process"/>
    <property type="evidence" value="ECO:0007669"/>
    <property type="project" value="InterPro"/>
</dbReference>
<proteinExistence type="predicted"/>
<reference evidence="1 2" key="1">
    <citation type="journal article" date="2010" name="J. Bacteriol.">
        <title>Genome sequences of Pelagibaca bermudensis HTCC2601T and Maritimibacter alkaliphilus HTCC2654T, the type strains of two marine Roseobacter genera.</title>
        <authorList>
            <person name="Thrash J.C."/>
            <person name="Cho J.C."/>
            <person name="Ferriera S."/>
            <person name="Johnson J."/>
            <person name="Vergin K.L."/>
            <person name="Giovannoni S.J."/>
        </authorList>
    </citation>
    <scope>NUCLEOTIDE SEQUENCE [LARGE SCALE GENOMIC DNA]</scope>
    <source>
        <strain evidence="1 2">HTCC2654</strain>
    </source>
</reference>
<dbReference type="EMBL" id="AAMT01000008">
    <property type="protein sequence ID" value="EAQ12428.1"/>
    <property type="molecule type" value="Genomic_DNA"/>
</dbReference>
<sequence>MAARIGALEAGHRLGTVPDQTIRDEVWGLFLGLELAAARPYWLGQRVALIGSGDRMAAYRTAMQVQGVLLEEADEEEAMLAGFRAIRGA</sequence>
<dbReference type="STRING" id="314271.RB2654_14120"/>
<dbReference type="Pfam" id="PF05035">
    <property type="entry name" value="DGOK"/>
    <property type="match status" value="1"/>
</dbReference>
<dbReference type="InterPro" id="IPR042257">
    <property type="entry name" value="DGOK_C"/>
</dbReference>
<dbReference type="HOGENOM" id="CLU_2451080_0_0_5"/>
<evidence type="ECO:0000313" key="1">
    <source>
        <dbReference type="EMBL" id="EAQ12428.1"/>
    </source>
</evidence>
<dbReference type="GO" id="GO:0008671">
    <property type="term" value="F:2-dehydro-3-deoxygalactonokinase activity"/>
    <property type="evidence" value="ECO:0007669"/>
    <property type="project" value="InterPro"/>
</dbReference>
<gene>
    <name evidence="1" type="ORF">RB2654_14120</name>
</gene>